<organism evidence="3 4">
    <name type="scientific">Canavalia gladiata</name>
    <name type="common">Sword bean</name>
    <name type="synonym">Dolichos gladiatus</name>
    <dbReference type="NCBI Taxonomy" id="3824"/>
    <lineage>
        <taxon>Eukaryota</taxon>
        <taxon>Viridiplantae</taxon>
        <taxon>Streptophyta</taxon>
        <taxon>Embryophyta</taxon>
        <taxon>Tracheophyta</taxon>
        <taxon>Spermatophyta</taxon>
        <taxon>Magnoliopsida</taxon>
        <taxon>eudicotyledons</taxon>
        <taxon>Gunneridae</taxon>
        <taxon>Pentapetalae</taxon>
        <taxon>rosids</taxon>
        <taxon>fabids</taxon>
        <taxon>Fabales</taxon>
        <taxon>Fabaceae</taxon>
        <taxon>Papilionoideae</taxon>
        <taxon>50 kb inversion clade</taxon>
        <taxon>NPAAA clade</taxon>
        <taxon>indigoferoid/millettioid clade</taxon>
        <taxon>Phaseoleae</taxon>
        <taxon>Canavalia</taxon>
    </lineage>
</organism>
<proteinExistence type="predicted"/>
<comment type="caution">
    <text evidence="3">The sequence shown here is derived from an EMBL/GenBank/DDBJ whole genome shotgun (WGS) entry which is preliminary data.</text>
</comment>
<protein>
    <submittedName>
        <fullName evidence="3">Uncharacterized protein</fullName>
    </submittedName>
</protein>
<keyword evidence="4" id="KW-1185">Reference proteome</keyword>
<gene>
    <name evidence="3" type="ORF">VNO77_46804</name>
    <name evidence="2" type="ORF">VNO77_47125</name>
</gene>
<dbReference type="AlphaFoldDB" id="A0AAN9JHI5"/>
<evidence type="ECO:0000313" key="3">
    <source>
        <dbReference type="EMBL" id="KAK7298346.1"/>
    </source>
</evidence>
<reference evidence="3 4" key="1">
    <citation type="submission" date="2024-01" db="EMBL/GenBank/DDBJ databases">
        <title>The genomes of 5 underutilized Papilionoideae crops provide insights into root nodulation and disease resistanc.</title>
        <authorList>
            <person name="Jiang F."/>
        </authorList>
    </citation>
    <scope>NUCLEOTIDE SEQUENCE [LARGE SCALE GENOMIC DNA]</scope>
    <source>
        <strain evidence="3">LVBAO_FW01</strain>
        <tissue evidence="3">Leaves</tissue>
    </source>
</reference>
<sequence length="89" mass="10245">MVNLPLIKTVFISPFAFSMPSLVSHYMKLPRSKSGYSAIRKDSKPRKERRGNRRQGRKKERSGKILVSLIGGLQHHIWNDRSMNLELPA</sequence>
<accession>A0AAN9JHI5</accession>
<dbReference type="EMBL" id="JAYMYQ010000031">
    <property type="protein sequence ID" value="KAK7298214.1"/>
    <property type="molecule type" value="Genomic_DNA"/>
</dbReference>
<dbReference type="EMBL" id="JAYMYQ010000028">
    <property type="protein sequence ID" value="KAK7298346.1"/>
    <property type="molecule type" value="Genomic_DNA"/>
</dbReference>
<evidence type="ECO:0000256" key="1">
    <source>
        <dbReference type="SAM" id="MobiDB-lite"/>
    </source>
</evidence>
<name>A0AAN9JHI5_CANGL</name>
<feature type="region of interest" description="Disordered" evidence="1">
    <location>
        <begin position="34"/>
        <end position="62"/>
    </location>
</feature>
<feature type="compositionally biased region" description="Basic residues" evidence="1">
    <location>
        <begin position="43"/>
        <end position="61"/>
    </location>
</feature>
<evidence type="ECO:0000313" key="4">
    <source>
        <dbReference type="Proteomes" id="UP001367508"/>
    </source>
</evidence>
<evidence type="ECO:0000313" key="2">
    <source>
        <dbReference type="EMBL" id="KAK7298214.1"/>
    </source>
</evidence>
<dbReference type="Proteomes" id="UP001367508">
    <property type="component" value="Unassembled WGS sequence"/>
</dbReference>